<evidence type="ECO:0000256" key="2">
    <source>
        <dbReference type="ARBA" id="ARBA00022692"/>
    </source>
</evidence>
<feature type="transmembrane region" description="Helical" evidence="5">
    <location>
        <begin position="185"/>
        <end position="206"/>
    </location>
</feature>
<keyword evidence="3 5" id="KW-1133">Transmembrane helix</keyword>
<reference evidence="6" key="1">
    <citation type="submission" date="2021-04" db="EMBL/GenBank/DDBJ databases">
        <authorList>
            <person name="Zhang D.-C."/>
        </authorList>
    </citation>
    <scope>NUCLEOTIDE SEQUENCE</scope>
    <source>
        <strain evidence="6">CGMCC 1.15697</strain>
    </source>
</reference>
<dbReference type="Pfam" id="PF01925">
    <property type="entry name" value="TauE"/>
    <property type="match status" value="1"/>
</dbReference>
<dbReference type="PANTHER" id="PTHR43483">
    <property type="entry name" value="MEMBRANE TRANSPORTER PROTEIN HI_0806-RELATED"/>
    <property type="match status" value="1"/>
</dbReference>
<keyword evidence="4 5" id="KW-0472">Membrane</keyword>
<evidence type="ECO:0000313" key="7">
    <source>
        <dbReference type="Proteomes" id="UP000672602"/>
    </source>
</evidence>
<sequence length="274" mass="28393">MEGSWTELLPIAVAMLGTGLIGGIMAGLLGVGGGIVIVPVLFHILTGMGIDEDIRMHIAVGTSLATIILTSASSARSHFKRGSVDTALLKSWGVPIFIGVVIGSTISLFVEGQVLTIVFAVIALIVSANMTFRPDGWTVRDSLPTGFVRHVIGAGIGTFSTMMGIGGGTLTVPILTACNYPIRRAVGTASAIGLIIAIPGTAGFIWNGLDAANLPPFSFGFVSLIGFALIVPVSVLAAPLGARIAHAIPTGLLRKAFALFLFVTAIRMFYEVFS</sequence>
<evidence type="ECO:0000256" key="4">
    <source>
        <dbReference type="ARBA" id="ARBA00023136"/>
    </source>
</evidence>
<feature type="transmembrane region" description="Helical" evidence="5">
    <location>
        <begin position="218"/>
        <end position="240"/>
    </location>
</feature>
<protein>
    <recommendedName>
        <fullName evidence="5">Probable membrane transporter protein</fullName>
    </recommendedName>
</protein>
<feature type="transmembrane region" description="Helical" evidence="5">
    <location>
        <begin position="152"/>
        <end position="178"/>
    </location>
</feature>
<comment type="subcellular location">
    <subcellularLocation>
        <location evidence="5">Cell membrane</location>
        <topology evidence="5">Multi-pass membrane protein</topology>
    </subcellularLocation>
    <subcellularLocation>
        <location evidence="1">Membrane</location>
        <topology evidence="1">Multi-pass membrane protein</topology>
    </subcellularLocation>
</comment>
<feature type="transmembrane region" description="Helical" evidence="5">
    <location>
        <begin position="20"/>
        <end position="42"/>
    </location>
</feature>
<feature type="transmembrane region" description="Helical" evidence="5">
    <location>
        <begin position="54"/>
        <end position="72"/>
    </location>
</feature>
<accession>A0A8J7S3F7</accession>
<name>A0A8J7S3F7_9PROT</name>
<dbReference type="InterPro" id="IPR002781">
    <property type="entry name" value="TM_pro_TauE-like"/>
</dbReference>
<keyword evidence="2 5" id="KW-0812">Transmembrane</keyword>
<comment type="caution">
    <text evidence="6">The sequence shown here is derived from an EMBL/GenBank/DDBJ whole genome shotgun (WGS) entry which is preliminary data.</text>
</comment>
<dbReference type="Proteomes" id="UP000672602">
    <property type="component" value="Unassembled WGS sequence"/>
</dbReference>
<gene>
    <name evidence="6" type="ORF">KAJ83_03045</name>
</gene>
<dbReference type="GO" id="GO:0005886">
    <property type="term" value="C:plasma membrane"/>
    <property type="evidence" value="ECO:0007669"/>
    <property type="project" value="UniProtKB-SubCell"/>
</dbReference>
<evidence type="ECO:0000256" key="1">
    <source>
        <dbReference type="ARBA" id="ARBA00004141"/>
    </source>
</evidence>
<evidence type="ECO:0000256" key="3">
    <source>
        <dbReference type="ARBA" id="ARBA00022989"/>
    </source>
</evidence>
<organism evidence="6 7">
    <name type="scientific">Marivibrio halodurans</name>
    <dbReference type="NCBI Taxonomy" id="2039722"/>
    <lineage>
        <taxon>Bacteria</taxon>
        <taxon>Pseudomonadati</taxon>
        <taxon>Pseudomonadota</taxon>
        <taxon>Alphaproteobacteria</taxon>
        <taxon>Rhodospirillales</taxon>
        <taxon>Rhodospirillaceae</taxon>
        <taxon>Marivibrio</taxon>
    </lineage>
</organism>
<keyword evidence="5" id="KW-1003">Cell membrane</keyword>
<comment type="similarity">
    <text evidence="5">Belongs to the 4-toluene sulfonate uptake permease (TSUP) (TC 2.A.102) family.</text>
</comment>
<feature type="transmembrane region" description="Helical" evidence="5">
    <location>
        <begin position="252"/>
        <end position="270"/>
    </location>
</feature>
<feature type="transmembrane region" description="Helical" evidence="5">
    <location>
        <begin position="114"/>
        <end position="132"/>
    </location>
</feature>
<dbReference type="EMBL" id="JAGMWN010000001">
    <property type="protein sequence ID" value="MBP5855969.1"/>
    <property type="molecule type" value="Genomic_DNA"/>
</dbReference>
<proteinExistence type="inferred from homology"/>
<feature type="transmembrane region" description="Helical" evidence="5">
    <location>
        <begin position="92"/>
        <end position="109"/>
    </location>
</feature>
<dbReference type="AlphaFoldDB" id="A0A8J7S3F7"/>
<dbReference type="PANTHER" id="PTHR43483:SF3">
    <property type="entry name" value="MEMBRANE TRANSPORTER PROTEIN HI_0806-RELATED"/>
    <property type="match status" value="1"/>
</dbReference>
<evidence type="ECO:0000313" key="6">
    <source>
        <dbReference type="EMBL" id="MBP5855969.1"/>
    </source>
</evidence>
<evidence type="ECO:0000256" key="5">
    <source>
        <dbReference type="RuleBase" id="RU363041"/>
    </source>
</evidence>
<keyword evidence="7" id="KW-1185">Reference proteome</keyword>